<dbReference type="GO" id="GO:0008270">
    <property type="term" value="F:zinc ion binding"/>
    <property type="evidence" value="ECO:0007669"/>
    <property type="project" value="InterPro"/>
</dbReference>
<feature type="compositionally biased region" description="Low complexity" evidence="2">
    <location>
        <begin position="67"/>
        <end position="84"/>
    </location>
</feature>
<evidence type="ECO:0000313" key="5">
    <source>
        <dbReference type="Proteomes" id="UP000008181"/>
    </source>
</evidence>
<dbReference type="RefSeq" id="XP_003658019.1">
    <property type="nucleotide sequence ID" value="XM_003657971.1"/>
</dbReference>
<name>G2RFS9_THETT</name>
<dbReference type="Proteomes" id="UP000008181">
    <property type="component" value="Chromosome 6"/>
</dbReference>
<dbReference type="eggNOG" id="ENOG502SNQY">
    <property type="taxonomic scope" value="Eukaryota"/>
</dbReference>
<dbReference type="EMBL" id="CP003014">
    <property type="protein sequence ID" value="AEO71683.1"/>
    <property type="molecule type" value="Genomic_DNA"/>
</dbReference>
<dbReference type="CDD" id="cd00067">
    <property type="entry name" value="GAL4"/>
    <property type="match status" value="1"/>
</dbReference>
<dbReference type="Pfam" id="PF00172">
    <property type="entry name" value="Zn_clus"/>
    <property type="match status" value="1"/>
</dbReference>
<dbReference type="InterPro" id="IPR036864">
    <property type="entry name" value="Zn2-C6_fun-type_DNA-bd_sf"/>
</dbReference>
<evidence type="ECO:0000256" key="1">
    <source>
        <dbReference type="ARBA" id="ARBA00023242"/>
    </source>
</evidence>
<dbReference type="SMART" id="SM00066">
    <property type="entry name" value="GAL4"/>
    <property type="match status" value="1"/>
</dbReference>
<dbReference type="PROSITE" id="PS00463">
    <property type="entry name" value="ZN2_CY6_FUNGAL_1"/>
    <property type="match status" value="1"/>
</dbReference>
<dbReference type="OrthoDB" id="5229455at2759"/>
<evidence type="ECO:0000259" key="3">
    <source>
        <dbReference type="PROSITE" id="PS50048"/>
    </source>
</evidence>
<feature type="region of interest" description="Disordered" evidence="2">
    <location>
        <begin position="268"/>
        <end position="321"/>
    </location>
</feature>
<dbReference type="Gene3D" id="4.10.240.10">
    <property type="entry name" value="Zn(2)-C6 fungal-type DNA-binding domain"/>
    <property type="match status" value="1"/>
</dbReference>
<feature type="compositionally biased region" description="Basic residues" evidence="2">
    <location>
        <begin position="275"/>
        <end position="288"/>
    </location>
</feature>
<feature type="region of interest" description="Disordered" evidence="2">
    <location>
        <begin position="104"/>
        <end position="137"/>
    </location>
</feature>
<dbReference type="SUPFAM" id="SSF57701">
    <property type="entry name" value="Zn2/Cys6 DNA-binding domain"/>
    <property type="match status" value="1"/>
</dbReference>
<organism evidence="4 5">
    <name type="scientific">Thermothielavioides terrestris (strain ATCC 38088 / NRRL 8126)</name>
    <name type="common">Thielavia terrestris</name>
    <dbReference type="NCBI Taxonomy" id="578455"/>
    <lineage>
        <taxon>Eukaryota</taxon>
        <taxon>Fungi</taxon>
        <taxon>Dikarya</taxon>
        <taxon>Ascomycota</taxon>
        <taxon>Pezizomycotina</taxon>
        <taxon>Sordariomycetes</taxon>
        <taxon>Sordariomycetidae</taxon>
        <taxon>Sordariales</taxon>
        <taxon>Chaetomiaceae</taxon>
        <taxon>Thermothielavioides</taxon>
        <taxon>Thermothielavioides terrestris</taxon>
    </lineage>
</organism>
<accession>G2RFS9</accession>
<keyword evidence="1" id="KW-0539">Nucleus</keyword>
<sequence>MQALPNAGKPVDGDYPQPTTTTLPILTLGNDDTATWDYAVFLQAEQDDIGYLAEESSTSRATPPPIMSASPTSASSLSSVSSVPLHPLAPRQHRRISPAAALTPYSHGDAVHGESSMSHGTQAQPRQRLERRGHTKSRRGCFNCKRRRIKCQETRPACGHCVKQGLKCEYPALPTIVHQPQHQIPIFSLQDMRFFQHFLLNCYPHHPLGSEDLWLHDIPCLSQKYDYLMHAILGYSASSLISPAEPTLASAAMAHRLKAIRAIKKSLADASRQQQQHHRRQHQHQHQHQHQEGAVVAGQEENHQHHHRGGGGGQDGGDDGLAEEGNALMATCYALTYQSVYLDDGMAEYMSFIRGIIIVAIAVYCRGAGGRLMFARFLEDEREKKVLEPHMRELPLIERAWAEGALEGVEGLRALVDGVEGREVERGYWELIGEIARMLLVSSWKAYLALSEHYKWWMMLPHDKFQRLVDPNNQVAILLGAHWIALQQIMAPICEAEEKCATKMPQRSPEAGISVGIIRWLKYLNAQVDREHAAYNRWPRWVEAQLDRDRGFFGRTR</sequence>
<feature type="domain" description="Zn(2)-C6 fungal-type" evidence="3">
    <location>
        <begin position="140"/>
        <end position="170"/>
    </location>
</feature>
<feature type="compositionally biased region" description="Polar residues" evidence="2">
    <location>
        <begin position="115"/>
        <end position="125"/>
    </location>
</feature>
<dbReference type="PRINTS" id="PR00755">
    <property type="entry name" value="AFLATOXINBRP"/>
</dbReference>
<dbReference type="AlphaFoldDB" id="G2RFS9"/>
<feature type="region of interest" description="Disordered" evidence="2">
    <location>
        <begin position="54"/>
        <end position="84"/>
    </location>
</feature>
<proteinExistence type="predicted"/>
<dbReference type="InterPro" id="IPR052400">
    <property type="entry name" value="Zn2-C6_fungal_TF"/>
</dbReference>
<dbReference type="GeneID" id="11521917"/>
<dbReference type="PANTHER" id="PTHR47657:SF7">
    <property type="entry name" value="STEROL REGULATORY ELEMENT-BINDING PROTEIN ECM22"/>
    <property type="match status" value="1"/>
</dbReference>
<dbReference type="KEGG" id="ttt:THITE_2124406"/>
<keyword evidence="5" id="KW-1185">Reference proteome</keyword>
<dbReference type="PROSITE" id="PS50048">
    <property type="entry name" value="ZN2_CY6_FUNGAL_2"/>
    <property type="match status" value="1"/>
</dbReference>
<dbReference type="GO" id="GO:0000981">
    <property type="term" value="F:DNA-binding transcription factor activity, RNA polymerase II-specific"/>
    <property type="evidence" value="ECO:0007669"/>
    <property type="project" value="InterPro"/>
</dbReference>
<gene>
    <name evidence="4" type="ORF">THITE_2124406</name>
</gene>
<dbReference type="InterPro" id="IPR001138">
    <property type="entry name" value="Zn2Cys6_DnaBD"/>
</dbReference>
<evidence type="ECO:0000256" key="2">
    <source>
        <dbReference type="SAM" id="MobiDB-lite"/>
    </source>
</evidence>
<reference evidence="4 5" key="1">
    <citation type="journal article" date="2011" name="Nat. Biotechnol.">
        <title>Comparative genomic analysis of the thermophilic biomass-degrading fungi Myceliophthora thermophila and Thielavia terrestris.</title>
        <authorList>
            <person name="Berka R.M."/>
            <person name="Grigoriev I.V."/>
            <person name="Otillar R."/>
            <person name="Salamov A."/>
            <person name="Grimwood J."/>
            <person name="Reid I."/>
            <person name="Ishmael N."/>
            <person name="John T."/>
            <person name="Darmond C."/>
            <person name="Moisan M.-C."/>
            <person name="Henrissat B."/>
            <person name="Coutinho P.M."/>
            <person name="Lombard V."/>
            <person name="Natvig D.O."/>
            <person name="Lindquist E."/>
            <person name="Schmutz J."/>
            <person name="Lucas S."/>
            <person name="Harris P."/>
            <person name="Powlowski J."/>
            <person name="Bellemare A."/>
            <person name="Taylor D."/>
            <person name="Butler G."/>
            <person name="de Vries R.P."/>
            <person name="Allijn I.E."/>
            <person name="van den Brink J."/>
            <person name="Ushinsky S."/>
            <person name="Storms R."/>
            <person name="Powell A.J."/>
            <person name="Paulsen I.T."/>
            <person name="Elbourne L.D.H."/>
            <person name="Baker S.E."/>
            <person name="Magnuson J."/>
            <person name="LaBoissiere S."/>
            <person name="Clutterbuck A.J."/>
            <person name="Martinez D."/>
            <person name="Wogulis M."/>
            <person name="de Leon A.L."/>
            <person name="Rey M.W."/>
            <person name="Tsang A."/>
        </authorList>
    </citation>
    <scope>NUCLEOTIDE SEQUENCE [LARGE SCALE GENOMIC DNA]</scope>
    <source>
        <strain evidence="5">ATCC 38088 / NRRL 8126</strain>
    </source>
</reference>
<dbReference type="PANTHER" id="PTHR47657">
    <property type="entry name" value="STEROL REGULATORY ELEMENT-BINDING PROTEIN ECM22"/>
    <property type="match status" value="1"/>
</dbReference>
<dbReference type="STRING" id="578455.G2RFS9"/>
<dbReference type="HOGENOM" id="CLU_027371_3_1_1"/>
<evidence type="ECO:0000313" key="4">
    <source>
        <dbReference type="EMBL" id="AEO71683.1"/>
    </source>
</evidence>
<protein>
    <recommendedName>
        <fullName evidence="3">Zn(2)-C6 fungal-type domain-containing protein</fullName>
    </recommendedName>
</protein>